<evidence type="ECO:0000313" key="10">
    <source>
        <dbReference type="Proteomes" id="UP000070352"/>
    </source>
</evidence>
<keyword evidence="5 7" id="KW-0010">Activator</keyword>
<dbReference type="PROSITE" id="PS00356">
    <property type="entry name" value="HTH_LACI_1"/>
    <property type="match status" value="1"/>
</dbReference>
<evidence type="ECO:0000256" key="3">
    <source>
        <dbReference type="ARBA" id="ARBA00023015"/>
    </source>
</evidence>
<dbReference type="Gene3D" id="3.40.50.2300">
    <property type="match status" value="2"/>
</dbReference>
<dbReference type="EMBL" id="LSKU01000001">
    <property type="protein sequence ID" value="KXG44004.1"/>
    <property type="molecule type" value="Genomic_DNA"/>
</dbReference>
<dbReference type="SUPFAM" id="SSF53822">
    <property type="entry name" value="Periplasmic binding protein-like I"/>
    <property type="match status" value="1"/>
</dbReference>
<evidence type="ECO:0000259" key="8">
    <source>
        <dbReference type="PROSITE" id="PS50932"/>
    </source>
</evidence>
<keyword evidence="4 7" id="KW-0238">DNA-binding</keyword>
<protein>
    <recommendedName>
        <fullName evidence="1 7">Catabolite control protein A</fullName>
    </recommendedName>
</protein>
<keyword evidence="3 7" id="KW-0805">Transcription regulation</keyword>
<evidence type="ECO:0000256" key="5">
    <source>
        <dbReference type="ARBA" id="ARBA00023159"/>
    </source>
</evidence>
<evidence type="ECO:0000256" key="1">
    <source>
        <dbReference type="ARBA" id="ARBA00019435"/>
    </source>
</evidence>
<dbReference type="Pfam" id="PF00356">
    <property type="entry name" value="LacI"/>
    <property type="match status" value="1"/>
</dbReference>
<dbReference type="PANTHER" id="PTHR30146">
    <property type="entry name" value="LACI-RELATED TRANSCRIPTIONAL REPRESSOR"/>
    <property type="match status" value="1"/>
</dbReference>
<reference evidence="9 10" key="1">
    <citation type="submission" date="2016-02" db="EMBL/GenBank/DDBJ databases">
        <title>Draft Genome for Tepidibacillus decaturensis nov. sp. Strain Z9, an Anaerobic, Moderately Thermophilic and Heterotrophic Bacterium from Deep Subsurface of the Illinois Basin, USA.</title>
        <authorList>
            <person name="Dong Y."/>
            <person name="Chang J.Y."/>
            <person name="Sanford R."/>
            <person name="Fouke B.W."/>
        </authorList>
    </citation>
    <scope>NUCLEOTIDE SEQUENCE [LARGE SCALE GENOMIC DNA]</scope>
    <source>
        <strain evidence="9 10">Z9</strain>
    </source>
</reference>
<comment type="caution">
    <text evidence="9">The sequence shown here is derived from an EMBL/GenBank/DDBJ whole genome shotgun (WGS) entry which is preliminary data.</text>
</comment>
<evidence type="ECO:0000256" key="6">
    <source>
        <dbReference type="ARBA" id="ARBA00023163"/>
    </source>
</evidence>
<gene>
    <name evidence="9" type="ORF">U473_08280</name>
</gene>
<dbReference type="SMART" id="SM00354">
    <property type="entry name" value="HTH_LACI"/>
    <property type="match status" value="1"/>
</dbReference>
<dbReference type="CDD" id="cd01392">
    <property type="entry name" value="HTH_LacI"/>
    <property type="match status" value="1"/>
</dbReference>
<dbReference type="OrthoDB" id="9784962at2"/>
<keyword evidence="6 7" id="KW-0804">Transcription</keyword>
<dbReference type="InterPro" id="IPR046335">
    <property type="entry name" value="LacI/GalR-like_sensor"/>
</dbReference>
<evidence type="ECO:0000256" key="2">
    <source>
        <dbReference type="ARBA" id="ARBA00022491"/>
    </source>
</evidence>
<dbReference type="NCBIfam" id="TIGR01481">
    <property type="entry name" value="ccpA"/>
    <property type="match status" value="1"/>
</dbReference>
<dbReference type="PROSITE" id="PS50932">
    <property type="entry name" value="HTH_LACI_2"/>
    <property type="match status" value="1"/>
</dbReference>
<evidence type="ECO:0000313" key="9">
    <source>
        <dbReference type="EMBL" id="KXG44004.1"/>
    </source>
</evidence>
<dbReference type="STRING" id="1413211.U473_08280"/>
<dbReference type="InterPro" id="IPR006377">
    <property type="entry name" value="CcpA"/>
</dbReference>
<comment type="function">
    <text evidence="7">Global transcriptional regulator of carbon catabolite repression (CCR) and carbon catabolite activation (CCA), which ensures optimal energy usage under diverse conditions.</text>
</comment>
<feature type="domain" description="HTH lacI-type" evidence="8">
    <location>
        <begin position="3"/>
        <end position="57"/>
    </location>
</feature>
<dbReference type="InterPro" id="IPR010982">
    <property type="entry name" value="Lambda_DNA-bd_dom_sf"/>
</dbReference>
<organism evidence="9 10">
    <name type="scientific">Tepidibacillus decaturensis</name>
    <dbReference type="NCBI Taxonomy" id="1413211"/>
    <lineage>
        <taxon>Bacteria</taxon>
        <taxon>Bacillati</taxon>
        <taxon>Bacillota</taxon>
        <taxon>Bacilli</taxon>
        <taxon>Bacillales</taxon>
        <taxon>Bacillaceae</taxon>
        <taxon>Tepidibacillus</taxon>
    </lineage>
</organism>
<evidence type="ECO:0000256" key="4">
    <source>
        <dbReference type="ARBA" id="ARBA00023125"/>
    </source>
</evidence>
<dbReference type="Pfam" id="PF13377">
    <property type="entry name" value="Peripla_BP_3"/>
    <property type="match status" value="1"/>
</dbReference>
<keyword evidence="10" id="KW-1185">Reference proteome</keyword>
<keyword evidence="2 7" id="KW-0678">Repressor</keyword>
<name>A0A135L4R9_9BACI</name>
<dbReference type="PANTHER" id="PTHR30146:SF150">
    <property type="entry name" value="ARABINOSE METABOLISM TRANSCRIPTIONAL REPRESSOR"/>
    <property type="match status" value="1"/>
</dbReference>
<dbReference type="Gene3D" id="1.10.260.40">
    <property type="entry name" value="lambda repressor-like DNA-binding domains"/>
    <property type="match status" value="1"/>
</dbReference>
<sequence>MPVTIYDVARESGVSMATVSRVVNGNPNVKPSTRKKVLETIERLGYRPNAVARGLASKKTTTVGIVIPDISNAFFAEVVRGIEDIASMYHYNIILSSSDKKVEKELSLINTLLEKQVDGLLFMGAEVTNDHLEIFKTSTVPIVLAATKDPSKMFPSVDIDHFQAAKDAVNAFIQGGHRKIAIITGPLTDPLTGLDRFNGYKAALEEANIPFDEQYVRVGDYHYESGLEAMNDFLSLAEKPTALFAASDEMAVAAIHAIQDNGLQVPQDIEVRGFDNIPISSMVRPLLSTVAQPQYDIGAVAMRFLTKHMNEEPITDQFVILQHQLINRQSTK</sequence>
<dbReference type="RefSeq" id="WP_068725201.1">
    <property type="nucleotide sequence ID" value="NZ_LSKU01000001.1"/>
</dbReference>
<dbReference type="FunFam" id="1.10.260.40:FF:000002">
    <property type="entry name" value="HTH-type transcriptional repressor PurR"/>
    <property type="match status" value="1"/>
</dbReference>
<evidence type="ECO:0000256" key="7">
    <source>
        <dbReference type="RuleBase" id="RU368079"/>
    </source>
</evidence>
<dbReference type="InterPro" id="IPR000843">
    <property type="entry name" value="HTH_LacI"/>
</dbReference>
<dbReference type="GO" id="GO:0000976">
    <property type="term" value="F:transcription cis-regulatory region binding"/>
    <property type="evidence" value="ECO:0007669"/>
    <property type="project" value="TreeGrafter"/>
</dbReference>
<proteinExistence type="predicted"/>
<dbReference type="InterPro" id="IPR028082">
    <property type="entry name" value="Peripla_BP_I"/>
</dbReference>
<dbReference type="GO" id="GO:0003700">
    <property type="term" value="F:DNA-binding transcription factor activity"/>
    <property type="evidence" value="ECO:0007669"/>
    <property type="project" value="TreeGrafter"/>
</dbReference>
<dbReference type="Proteomes" id="UP000070352">
    <property type="component" value="Unassembled WGS sequence"/>
</dbReference>
<dbReference type="PRINTS" id="PR00036">
    <property type="entry name" value="HTHLACI"/>
</dbReference>
<dbReference type="SUPFAM" id="SSF47413">
    <property type="entry name" value="lambda repressor-like DNA-binding domains"/>
    <property type="match status" value="1"/>
</dbReference>
<dbReference type="AlphaFoldDB" id="A0A135L4R9"/>
<accession>A0A135L4R9</accession>